<feature type="region of interest" description="Disordered" evidence="1">
    <location>
        <begin position="156"/>
        <end position="177"/>
    </location>
</feature>
<reference evidence="2" key="2">
    <citation type="submission" date="2022-01" db="EMBL/GenBank/DDBJ databases">
        <authorList>
            <person name="Yamashiro T."/>
            <person name="Shiraishi A."/>
            <person name="Satake H."/>
            <person name="Nakayama K."/>
        </authorList>
    </citation>
    <scope>NUCLEOTIDE SEQUENCE</scope>
</reference>
<accession>A0ABQ5J960</accession>
<reference evidence="2" key="1">
    <citation type="journal article" date="2022" name="Int. J. Mol. Sci.">
        <title>Draft Genome of Tanacetum Coccineum: Genomic Comparison of Closely Related Tanacetum-Family Plants.</title>
        <authorList>
            <person name="Yamashiro T."/>
            <person name="Shiraishi A."/>
            <person name="Nakayama K."/>
            <person name="Satake H."/>
        </authorList>
    </citation>
    <scope>NUCLEOTIDE SEQUENCE</scope>
</reference>
<sequence>MPPRKRVCFTAPTRRFEVGESSTAVAAAGQTGHTLARRVDYEFIDTLDASIRAFEGRVMTTDAQDDRAFLRAQISLLTRERRYFRSMASSYGREVVYARQAWSRSEYRSTALETSIRTLEAQKMVPKKTTTPMIDAAIKQLIAQGIADALAEYEATRNSGNGDDNHDSGSGRKTKRY</sequence>
<evidence type="ECO:0000313" key="3">
    <source>
        <dbReference type="Proteomes" id="UP001151760"/>
    </source>
</evidence>
<proteinExistence type="predicted"/>
<keyword evidence="3" id="KW-1185">Reference proteome</keyword>
<evidence type="ECO:0000313" key="2">
    <source>
        <dbReference type="EMBL" id="GJU09075.1"/>
    </source>
</evidence>
<dbReference type="Proteomes" id="UP001151760">
    <property type="component" value="Unassembled WGS sequence"/>
</dbReference>
<comment type="caution">
    <text evidence="2">The sequence shown here is derived from an EMBL/GenBank/DDBJ whole genome shotgun (WGS) entry which is preliminary data.</text>
</comment>
<name>A0ABQ5J960_9ASTR</name>
<gene>
    <name evidence="2" type="ORF">Tco_1125505</name>
</gene>
<protein>
    <submittedName>
        <fullName evidence="2">Uncharacterized protein</fullName>
    </submittedName>
</protein>
<organism evidence="2 3">
    <name type="scientific">Tanacetum coccineum</name>
    <dbReference type="NCBI Taxonomy" id="301880"/>
    <lineage>
        <taxon>Eukaryota</taxon>
        <taxon>Viridiplantae</taxon>
        <taxon>Streptophyta</taxon>
        <taxon>Embryophyta</taxon>
        <taxon>Tracheophyta</taxon>
        <taxon>Spermatophyta</taxon>
        <taxon>Magnoliopsida</taxon>
        <taxon>eudicotyledons</taxon>
        <taxon>Gunneridae</taxon>
        <taxon>Pentapetalae</taxon>
        <taxon>asterids</taxon>
        <taxon>campanulids</taxon>
        <taxon>Asterales</taxon>
        <taxon>Asteraceae</taxon>
        <taxon>Asteroideae</taxon>
        <taxon>Anthemideae</taxon>
        <taxon>Anthemidinae</taxon>
        <taxon>Tanacetum</taxon>
    </lineage>
</organism>
<dbReference type="EMBL" id="BQNB010021694">
    <property type="protein sequence ID" value="GJU09075.1"/>
    <property type="molecule type" value="Genomic_DNA"/>
</dbReference>
<evidence type="ECO:0000256" key="1">
    <source>
        <dbReference type="SAM" id="MobiDB-lite"/>
    </source>
</evidence>